<evidence type="ECO:0000313" key="2">
    <source>
        <dbReference type="RefSeq" id="XP_024939024.1"/>
    </source>
</evidence>
<evidence type="ECO:0000313" key="1">
    <source>
        <dbReference type="Proteomes" id="UP000694920"/>
    </source>
</evidence>
<dbReference type="RefSeq" id="XP_024939024.1">
    <property type="nucleotide sequence ID" value="XM_025083256.1"/>
</dbReference>
<name>A0AAJ7RDQ7_CEPCN</name>
<protein>
    <submittedName>
        <fullName evidence="2">Uncharacterized protein LOC112494099</fullName>
    </submittedName>
</protein>
<dbReference type="GeneID" id="112494099"/>
<dbReference type="AlphaFoldDB" id="A0AAJ7RDQ7"/>
<proteinExistence type="predicted"/>
<keyword evidence="1" id="KW-1185">Reference proteome</keyword>
<accession>A0AAJ7RDQ7</accession>
<dbReference type="KEGG" id="ccin:112494099"/>
<dbReference type="Proteomes" id="UP000694920">
    <property type="component" value="Unplaced"/>
</dbReference>
<organism evidence="1 2">
    <name type="scientific">Cephus cinctus</name>
    <name type="common">Wheat stem sawfly</name>
    <dbReference type="NCBI Taxonomy" id="211228"/>
    <lineage>
        <taxon>Eukaryota</taxon>
        <taxon>Metazoa</taxon>
        <taxon>Ecdysozoa</taxon>
        <taxon>Arthropoda</taxon>
        <taxon>Hexapoda</taxon>
        <taxon>Insecta</taxon>
        <taxon>Pterygota</taxon>
        <taxon>Neoptera</taxon>
        <taxon>Endopterygota</taxon>
        <taxon>Hymenoptera</taxon>
        <taxon>Cephoidea</taxon>
        <taxon>Cephidae</taxon>
        <taxon>Cephus</taxon>
    </lineage>
</organism>
<reference evidence="2" key="1">
    <citation type="submission" date="2025-08" db="UniProtKB">
        <authorList>
            <consortium name="RefSeq"/>
        </authorList>
    </citation>
    <scope>IDENTIFICATION</scope>
</reference>
<gene>
    <name evidence="2" type="primary">LOC112494099</name>
</gene>
<sequence length="67" mass="7836">MSEHKVPKLEFVLREDDWITYTERLELYFLVNDVKADKQAAVFLTKINPETYNLQASTEAVADLMQD</sequence>